<reference evidence="2 3" key="1">
    <citation type="submission" date="2014-09" db="EMBL/GenBank/DDBJ databases">
        <title>Isolation and characterization of Aurantimonas altamirensis ON-56566 from clinical sample following a dog bite.</title>
        <authorList>
            <person name="Eshaghi A."/>
            <person name="Li A."/>
            <person name="Shahinas D."/>
            <person name="Bahn P."/>
            <person name="Kus J.V."/>
            <person name="Patel S.N."/>
        </authorList>
    </citation>
    <scope>NUCLEOTIDE SEQUENCE [LARGE SCALE GENOMIC DNA]</scope>
    <source>
        <strain evidence="2 3">ON-56566</strain>
    </source>
</reference>
<protein>
    <submittedName>
        <fullName evidence="2">NADPH-dependent FMN reductase</fullName>
    </submittedName>
</protein>
<dbReference type="Proteomes" id="UP000030826">
    <property type="component" value="Unassembled WGS sequence"/>
</dbReference>
<dbReference type="STRING" id="370622.LA66_12630"/>
<dbReference type="AlphaFoldDB" id="A0A0B1Q644"/>
<evidence type="ECO:0000259" key="1">
    <source>
        <dbReference type="Pfam" id="PF03358"/>
    </source>
</evidence>
<dbReference type="InterPro" id="IPR005025">
    <property type="entry name" value="FMN_Rdtase-like_dom"/>
</dbReference>
<comment type="caution">
    <text evidence="2">The sequence shown here is derived from an EMBL/GenBank/DDBJ whole genome shotgun (WGS) entry which is preliminary data.</text>
</comment>
<dbReference type="InterPro" id="IPR050712">
    <property type="entry name" value="NAD(P)H-dep_reductase"/>
</dbReference>
<evidence type="ECO:0000313" key="3">
    <source>
        <dbReference type="Proteomes" id="UP000030826"/>
    </source>
</evidence>
<dbReference type="SUPFAM" id="SSF52218">
    <property type="entry name" value="Flavoproteins"/>
    <property type="match status" value="1"/>
</dbReference>
<dbReference type="InterPro" id="IPR029039">
    <property type="entry name" value="Flavoprotein-like_sf"/>
</dbReference>
<dbReference type="OrthoDB" id="9812295at2"/>
<dbReference type="PANTHER" id="PTHR30543">
    <property type="entry name" value="CHROMATE REDUCTASE"/>
    <property type="match status" value="1"/>
</dbReference>
<feature type="domain" description="NADPH-dependent FMN reductase-like" evidence="1">
    <location>
        <begin position="3"/>
        <end position="147"/>
    </location>
</feature>
<organism evidence="2 3">
    <name type="scientific">Aureimonas altamirensis</name>
    <dbReference type="NCBI Taxonomy" id="370622"/>
    <lineage>
        <taxon>Bacteria</taxon>
        <taxon>Pseudomonadati</taxon>
        <taxon>Pseudomonadota</taxon>
        <taxon>Alphaproteobacteria</taxon>
        <taxon>Hyphomicrobiales</taxon>
        <taxon>Aurantimonadaceae</taxon>
        <taxon>Aureimonas</taxon>
    </lineage>
</organism>
<dbReference type="PANTHER" id="PTHR30543:SF21">
    <property type="entry name" value="NAD(P)H-DEPENDENT FMN REDUCTASE LOT6"/>
    <property type="match status" value="1"/>
</dbReference>
<proteinExistence type="predicted"/>
<name>A0A0B1Q644_9HYPH</name>
<evidence type="ECO:0000313" key="2">
    <source>
        <dbReference type="EMBL" id="KHJ54300.1"/>
    </source>
</evidence>
<gene>
    <name evidence="2" type="ORF">LA66_12630</name>
</gene>
<dbReference type="Pfam" id="PF03358">
    <property type="entry name" value="FMN_red"/>
    <property type="match status" value="1"/>
</dbReference>
<dbReference type="GO" id="GO:0016491">
    <property type="term" value="F:oxidoreductase activity"/>
    <property type="evidence" value="ECO:0007669"/>
    <property type="project" value="InterPro"/>
</dbReference>
<dbReference type="GO" id="GO:0010181">
    <property type="term" value="F:FMN binding"/>
    <property type="evidence" value="ECO:0007669"/>
    <property type="project" value="TreeGrafter"/>
</dbReference>
<dbReference type="Gene3D" id="3.40.50.360">
    <property type="match status" value="1"/>
</dbReference>
<dbReference type="GO" id="GO:0005829">
    <property type="term" value="C:cytosol"/>
    <property type="evidence" value="ECO:0007669"/>
    <property type="project" value="TreeGrafter"/>
</dbReference>
<accession>A0A0B1Q644</accession>
<dbReference type="EMBL" id="JRFJ01000003">
    <property type="protein sequence ID" value="KHJ54300.1"/>
    <property type="molecule type" value="Genomic_DNA"/>
</dbReference>
<dbReference type="RefSeq" id="WP_039193633.1">
    <property type="nucleotide sequence ID" value="NZ_JRFJ01000003.1"/>
</dbReference>
<sequence>MKRVAVFNGSLRKESINRKFAESIALLASGKLEFRFVEIGDLPLYNDDLLADGVPASVARVKAEIEAADAVLFVTPEYNRAYTPAIKNVIDWASRPYGKNSWSAKPSAVIGTTPGATGTAAAQNSLKGLLTVVDTVLMGQPEVYFTYKKELFGADGAVVDASTRTFLTAWVDRFTAWIERTSERKTQDQAGPAR</sequence>